<keyword evidence="4 6" id="KW-0663">Pyridoxal phosphate</keyword>
<dbReference type="InterPro" id="IPR015424">
    <property type="entry name" value="PyrdxlP-dep_Trfase"/>
</dbReference>
<organism evidence="8 9">
    <name type="scientific">Prochlorococcus marinus (strain SARG / CCMP1375 / SS120)</name>
    <dbReference type="NCBI Taxonomy" id="167539"/>
    <lineage>
        <taxon>Bacteria</taxon>
        <taxon>Bacillati</taxon>
        <taxon>Cyanobacteriota</taxon>
        <taxon>Cyanophyceae</taxon>
        <taxon>Synechococcales</taxon>
        <taxon>Prochlorococcaceae</taxon>
        <taxon>Prochlorococcus</taxon>
    </lineage>
</organism>
<dbReference type="GO" id="GO:0019752">
    <property type="term" value="P:carboxylic acid metabolic process"/>
    <property type="evidence" value="ECO:0007669"/>
    <property type="project" value="InterPro"/>
</dbReference>
<dbReference type="EnsemblBacteria" id="AAQ00080">
    <property type="protein sequence ID" value="AAQ00080"/>
    <property type="gene ID" value="Pro_1035"/>
</dbReference>
<dbReference type="Pfam" id="PF00282">
    <property type="entry name" value="Pyridoxal_deC"/>
    <property type="match status" value="1"/>
</dbReference>
<comment type="cofactor">
    <cofactor evidence="1 6 7">
        <name>pyridoxal 5'-phosphate</name>
        <dbReference type="ChEBI" id="CHEBI:597326"/>
    </cofactor>
</comment>
<protein>
    <submittedName>
        <fullName evidence="8">L-2,4-diaminobutyrate decarboxylase</fullName>
    </submittedName>
</protein>
<evidence type="ECO:0000313" key="8">
    <source>
        <dbReference type="EMBL" id="AAQ00080.1"/>
    </source>
</evidence>
<name>Q7VBQ7_PROMA</name>
<evidence type="ECO:0000256" key="2">
    <source>
        <dbReference type="ARBA" id="ARBA00009533"/>
    </source>
</evidence>
<evidence type="ECO:0000256" key="4">
    <source>
        <dbReference type="ARBA" id="ARBA00022898"/>
    </source>
</evidence>
<dbReference type="SUPFAM" id="SSF53383">
    <property type="entry name" value="PLP-dependent transferases"/>
    <property type="match status" value="1"/>
</dbReference>
<sequence>MEFFASNDRIDPKLKSFLEEASSILCEWFATTEKRGPSPFSVEIPQVEPQLEGIPETQLLNDLKILMDGAYQPSHPGALAHLDPPPLTASIVGELIAAGLNNNLLAEELSPSLTKLERNLCRWFSEKIGLPDTAGGVSASGGTLTNLMALLVARTNAQLLYDSDAVVLASSEAHVSISRAISVMGLPPESLCELPTNEEGVISLESLEKEFSRIQNQGKKCFAVVATAGTTVRGAIDPLSDIAGFCNRHGIWFHVDAAIGGVFVLSSNKTKYLKDLSRANSVTINPQKLLGITKTSSLLLVAKKDDLFSCFSTGFPYIEPSFGNDYQGGEIGLQGSRPAEIIKLWLGLRQLGEKGINLLLDSAIHRRNYFHDQIDKKKFDVVTGPLHLIAISPKYKDKHEAELWSIATKNKLLGEKYMLSRPFYKDRYYLKAVMGNPHTKLFHIDQLAQILNQSI</sequence>
<dbReference type="HOGENOM" id="CLU_011856_0_4_3"/>
<feature type="modified residue" description="N6-(pyridoxal phosphate)lysine" evidence="6">
    <location>
        <position position="288"/>
    </location>
</feature>
<dbReference type="Gene3D" id="3.40.640.10">
    <property type="entry name" value="Type I PLP-dependent aspartate aminotransferase-like (Major domain)"/>
    <property type="match status" value="1"/>
</dbReference>
<comment type="similarity">
    <text evidence="2 7">Belongs to the group II decarboxylase family.</text>
</comment>
<reference evidence="8 9" key="1">
    <citation type="journal article" date="2003" name="Proc. Natl. Acad. Sci. U.S.A.">
        <title>Genome sequence of the cyanobacterium Prochlorococcus marinus SS120, a nearly minimal oxyphototrophic genome.</title>
        <authorList>
            <person name="Dufresne A."/>
            <person name="Salanoubat M."/>
            <person name="Partensky F."/>
            <person name="Artiguenave F."/>
            <person name="Axmann I.M."/>
            <person name="Barbe V."/>
            <person name="Duprat S."/>
            <person name="Galperin M.Y."/>
            <person name="Koonin E.V."/>
            <person name="Le Gall F."/>
            <person name="Makarova K.S."/>
            <person name="Ostrowski M."/>
            <person name="Oztas S."/>
            <person name="Robert C."/>
            <person name="Rogozin I.B."/>
            <person name="Scanlan D.J."/>
            <person name="Tandeau de Marsac N."/>
            <person name="Weissenbach J."/>
            <person name="Wincker P."/>
            <person name="Wolf Y.I."/>
            <person name="Hess W.R."/>
        </authorList>
    </citation>
    <scope>NUCLEOTIDE SEQUENCE [LARGE SCALE GENOMIC DNA]</scope>
    <source>
        <strain evidence="9">SARG / CCMP1375 / SS120</strain>
    </source>
</reference>
<evidence type="ECO:0000256" key="5">
    <source>
        <dbReference type="ARBA" id="ARBA00023239"/>
    </source>
</evidence>
<dbReference type="STRING" id="167539.Pro_1035"/>
<accession>Q7VBQ7</accession>
<dbReference type="GO" id="GO:0004058">
    <property type="term" value="F:aromatic-L-amino-acid decarboxylase activity"/>
    <property type="evidence" value="ECO:0007669"/>
    <property type="project" value="UniProtKB-ARBA"/>
</dbReference>
<dbReference type="PANTHER" id="PTHR45677">
    <property type="entry name" value="GLUTAMATE DECARBOXYLASE-RELATED"/>
    <property type="match status" value="1"/>
</dbReference>
<dbReference type="RefSeq" id="WP_011125187.1">
    <property type="nucleotide sequence ID" value="NC_005042.1"/>
</dbReference>
<keyword evidence="5 7" id="KW-0456">Lyase</keyword>
<dbReference type="GO" id="GO:0005737">
    <property type="term" value="C:cytoplasm"/>
    <property type="evidence" value="ECO:0007669"/>
    <property type="project" value="TreeGrafter"/>
</dbReference>
<evidence type="ECO:0000256" key="7">
    <source>
        <dbReference type="RuleBase" id="RU000382"/>
    </source>
</evidence>
<dbReference type="Proteomes" id="UP000001420">
    <property type="component" value="Chromosome"/>
</dbReference>
<proteinExistence type="inferred from homology"/>
<dbReference type="InterPro" id="IPR015421">
    <property type="entry name" value="PyrdxlP-dep_Trfase_major"/>
</dbReference>
<dbReference type="KEGG" id="pma:Pro_1035"/>
<dbReference type="GO" id="GO:0030170">
    <property type="term" value="F:pyridoxal phosphate binding"/>
    <property type="evidence" value="ECO:0007669"/>
    <property type="project" value="InterPro"/>
</dbReference>
<dbReference type="AlphaFoldDB" id="Q7VBQ7"/>
<dbReference type="OrthoDB" id="9803665at2"/>
<gene>
    <name evidence="8" type="primary">gadB</name>
    <name evidence="8" type="ordered locus">Pro_1035</name>
</gene>
<evidence type="ECO:0000256" key="3">
    <source>
        <dbReference type="ARBA" id="ARBA00022793"/>
    </source>
</evidence>
<evidence type="ECO:0000256" key="1">
    <source>
        <dbReference type="ARBA" id="ARBA00001933"/>
    </source>
</evidence>
<keyword evidence="3" id="KW-0210">Decarboxylase</keyword>
<dbReference type="InterPro" id="IPR002129">
    <property type="entry name" value="PyrdxlP-dep_de-COase"/>
</dbReference>
<keyword evidence="9" id="KW-1185">Reference proteome</keyword>
<dbReference type="Gene3D" id="3.90.1150.170">
    <property type="match status" value="2"/>
</dbReference>
<dbReference type="PANTHER" id="PTHR45677:SF8">
    <property type="entry name" value="CYSTEINE SULFINIC ACID DECARBOXYLASE"/>
    <property type="match status" value="1"/>
</dbReference>
<evidence type="ECO:0000313" key="9">
    <source>
        <dbReference type="Proteomes" id="UP000001420"/>
    </source>
</evidence>
<dbReference type="eggNOG" id="COG0076">
    <property type="taxonomic scope" value="Bacteria"/>
</dbReference>
<evidence type="ECO:0000256" key="6">
    <source>
        <dbReference type="PIRSR" id="PIRSR602129-50"/>
    </source>
</evidence>
<dbReference type="PATRIC" id="fig|167539.5.peg.1085"/>
<dbReference type="EMBL" id="AE017126">
    <property type="protein sequence ID" value="AAQ00080.1"/>
    <property type="molecule type" value="Genomic_DNA"/>
</dbReference>